<dbReference type="GO" id="GO:0016791">
    <property type="term" value="F:phosphatase activity"/>
    <property type="evidence" value="ECO:0007669"/>
    <property type="project" value="TreeGrafter"/>
</dbReference>
<gene>
    <name evidence="2" type="ordered locus">MEALZ_p0002</name>
</gene>
<keyword evidence="2" id="KW-0614">Plasmid</keyword>
<dbReference type="KEGG" id="mah:MEALZ_p0002"/>
<feature type="binding site" evidence="1">
    <location>
        <position position="64"/>
    </location>
    <ligand>
        <name>substrate</name>
    </ligand>
</feature>
<dbReference type="AlphaFoldDB" id="G4T4F7"/>
<name>G4T4F7_META2</name>
<dbReference type="InterPro" id="IPR013078">
    <property type="entry name" value="His_Pase_superF_clade-1"/>
</dbReference>
<dbReference type="InterPro" id="IPR029033">
    <property type="entry name" value="His_PPase_superfam"/>
</dbReference>
<organism evidence="2 3">
    <name type="scientific">Methylotuvimicrobium alcaliphilum (strain DSM 19304 / NCIMB 14124 / VKM B-2133 / 20Z)</name>
    <name type="common">Methylomicrobium alcaliphilum</name>
    <dbReference type="NCBI Taxonomy" id="1091494"/>
    <lineage>
        <taxon>Bacteria</taxon>
        <taxon>Pseudomonadati</taxon>
        <taxon>Pseudomonadota</taxon>
        <taxon>Gammaproteobacteria</taxon>
        <taxon>Methylococcales</taxon>
        <taxon>Methylococcaceae</taxon>
        <taxon>Methylotuvimicrobium</taxon>
    </lineage>
</organism>
<dbReference type="InterPro" id="IPR050275">
    <property type="entry name" value="PGM_Phosphatase"/>
</dbReference>
<evidence type="ECO:0000313" key="2">
    <source>
        <dbReference type="EMBL" id="CCE25713.1"/>
    </source>
</evidence>
<geneLocation type="plasmid" evidence="2 3">
    <name>MEALZ_p</name>
</geneLocation>
<sequence>MNNDEIRLHLYLIRHGETEWAVSGRHTGSSDIPLTTNGENEARELGRHIRDIDFTQVLCSPLQRAQQTCELVGLNRAAEIEPDLAEWAFGDYEGLRLAEILKIHPGWNVLADGCPNGEMPAQILQRTDRLIARLRKLKGNVALFSHGKFGGILAARWIGLPITESSHFPLGTASVSMLGYDHHHPEVSVIDLWNVVGHQSLETLSFQTLT</sequence>
<reference evidence="3" key="1">
    <citation type="journal article" date="2012" name="J. Bacteriol.">
        <title>Genome sequence of the haloalkaliphilic methanotrophic bacterium Methylomicrobium alcaliphilum 20Z.</title>
        <authorList>
            <person name="Vuilleumier S."/>
            <person name="Khmelenina V.N."/>
            <person name="Bringel F."/>
            <person name="Reshetnikov A.S."/>
            <person name="Lajus A."/>
            <person name="Mangenot S."/>
            <person name="Rouy Z."/>
            <person name="Op den Camp H.J."/>
            <person name="Jetten M.S."/>
            <person name="Dispirito A.A."/>
            <person name="Dunfield P."/>
            <person name="Klotz M.G."/>
            <person name="Semrau J.D."/>
            <person name="Stein L.Y."/>
            <person name="Barbe V."/>
            <person name="Medigue C."/>
            <person name="Trotsenko Y.A."/>
            <person name="Kalyuzhnaya M.G."/>
        </authorList>
    </citation>
    <scope>NUCLEOTIDE SEQUENCE [LARGE SCALE GENOMIC DNA]</scope>
    <source>
        <strain evidence="3">DSM 19304 / NCIMB 14124 / VKM B-2133 / 20Z</strain>
    </source>
</reference>
<protein>
    <submittedName>
        <fullName evidence="2">Phosphoglycerate mutase</fullName>
        <ecNumber evidence="2">5.4.2.1</ecNumber>
    </submittedName>
</protein>
<proteinExistence type="predicted"/>
<keyword evidence="3" id="KW-1185">Reference proteome</keyword>
<dbReference type="PANTHER" id="PTHR48100">
    <property type="entry name" value="BROAD-SPECIFICITY PHOSPHATASE YOR283W-RELATED"/>
    <property type="match status" value="1"/>
</dbReference>
<dbReference type="Pfam" id="PF00300">
    <property type="entry name" value="His_Phos_1"/>
    <property type="match status" value="1"/>
</dbReference>
<dbReference type="Gene3D" id="3.40.50.1240">
    <property type="entry name" value="Phosphoglycerate mutase-like"/>
    <property type="match status" value="1"/>
</dbReference>
<dbReference type="EMBL" id="FO082061">
    <property type="protein sequence ID" value="CCE25713.1"/>
    <property type="molecule type" value="Genomic_DNA"/>
</dbReference>
<evidence type="ECO:0000256" key="1">
    <source>
        <dbReference type="PIRSR" id="PIRSR613078-2"/>
    </source>
</evidence>
<dbReference type="SMART" id="SM00855">
    <property type="entry name" value="PGAM"/>
    <property type="match status" value="1"/>
</dbReference>
<accession>G4T4F7</accession>
<dbReference type="GO" id="GO:0016853">
    <property type="term" value="F:isomerase activity"/>
    <property type="evidence" value="ECO:0007669"/>
    <property type="project" value="UniProtKB-KW"/>
</dbReference>
<dbReference type="HOGENOM" id="CLU_033323_13_1_6"/>
<dbReference type="EC" id="5.4.2.1" evidence="2"/>
<dbReference type="CDD" id="cd07067">
    <property type="entry name" value="HP_PGM_like"/>
    <property type="match status" value="1"/>
</dbReference>
<evidence type="ECO:0000313" key="3">
    <source>
        <dbReference type="Proteomes" id="UP000008315"/>
    </source>
</evidence>
<dbReference type="PANTHER" id="PTHR48100:SF15">
    <property type="entry name" value="SEDOHEPTULOSE 1,7-BISPHOSPHATASE"/>
    <property type="match status" value="1"/>
</dbReference>
<feature type="binding site" evidence="1">
    <location>
        <begin position="27"/>
        <end position="28"/>
    </location>
    <ligand>
        <name>substrate</name>
    </ligand>
</feature>
<dbReference type="SUPFAM" id="SSF53254">
    <property type="entry name" value="Phosphoglycerate mutase-like"/>
    <property type="match status" value="1"/>
</dbReference>
<dbReference type="Proteomes" id="UP000008315">
    <property type="component" value="Plasmid MEALZ_p"/>
</dbReference>
<keyword evidence="2" id="KW-0413">Isomerase</keyword>